<dbReference type="OrthoDB" id="329666at2759"/>
<dbReference type="GO" id="GO:0003682">
    <property type="term" value="F:chromatin binding"/>
    <property type="evidence" value="ECO:0007669"/>
    <property type="project" value="TreeGrafter"/>
</dbReference>
<reference evidence="7" key="1">
    <citation type="submission" date="2025-08" db="UniProtKB">
        <authorList>
            <consortium name="RefSeq"/>
        </authorList>
    </citation>
    <scope>IDENTIFICATION</scope>
    <source>
        <tissue evidence="7">Gonad</tissue>
    </source>
</reference>
<evidence type="ECO:0000256" key="4">
    <source>
        <dbReference type="ARBA" id="ARBA00023242"/>
    </source>
</evidence>
<dbReference type="InterPro" id="IPR019140">
    <property type="entry name" value="MCM_complex-bd"/>
</dbReference>
<comment type="similarity">
    <text evidence="2">Belongs to the MCMBP family.</text>
</comment>
<feature type="compositionally biased region" description="Basic and acidic residues" evidence="5">
    <location>
        <begin position="202"/>
        <end position="211"/>
    </location>
</feature>
<feature type="region of interest" description="Disordered" evidence="5">
    <location>
        <begin position="150"/>
        <end position="227"/>
    </location>
</feature>
<gene>
    <name evidence="7" type="primary">LOC109471190</name>
</gene>
<protein>
    <recommendedName>
        <fullName evidence="3">Mini-chromosome maintenance complex-binding protein</fullName>
    </recommendedName>
</protein>
<proteinExistence type="inferred from homology"/>
<evidence type="ECO:0000256" key="2">
    <source>
        <dbReference type="ARBA" id="ARBA00007925"/>
    </source>
</evidence>
<evidence type="ECO:0000313" key="7">
    <source>
        <dbReference type="RefSeq" id="XP_019626034.1"/>
    </source>
</evidence>
<dbReference type="PANTHER" id="PTHR13489">
    <property type="entry name" value="MINI-CHROMOSOME MAINTENANCE COMPLEX-BINDING PROTEIN"/>
    <property type="match status" value="1"/>
</dbReference>
<evidence type="ECO:0000313" key="6">
    <source>
        <dbReference type="Proteomes" id="UP000515135"/>
    </source>
</evidence>
<dbReference type="KEGG" id="bbel:109471190"/>
<organism evidence="6 7">
    <name type="scientific">Branchiostoma belcheri</name>
    <name type="common">Amphioxus</name>
    <dbReference type="NCBI Taxonomy" id="7741"/>
    <lineage>
        <taxon>Eukaryota</taxon>
        <taxon>Metazoa</taxon>
        <taxon>Chordata</taxon>
        <taxon>Cephalochordata</taxon>
        <taxon>Leptocardii</taxon>
        <taxon>Amphioxiformes</taxon>
        <taxon>Branchiostomatidae</taxon>
        <taxon>Branchiostoma</taxon>
    </lineage>
</organism>
<evidence type="ECO:0000256" key="3">
    <source>
        <dbReference type="ARBA" id="ARBA00015405"/>
    </source>
</evidence>
<feature type="compositionally biased region" description="Polar residues" evidence="5">
    <location>
        <begin position="150"/>
        <end position="160"/>
    </location>
</feature>
<dbReference type="AlphaFoldDB" id="A0A6P4YWC0"/>
<feature type="compositionally biased region" description="Polar residues" evidence="5">
    <location>
        <begin position="174"/>
        <end position="194"/>
    </location>
</feature>
<dbReference type="GO" id="GO:0005634">
    <property type="term" value="C:nucleus"/>
    <property type="evidence" value="ECO:0007669"/>
    <property type="project" value="UniProtKB-SubCell"/>
</dbReference>
<name>A0A6P4YWC0_BRABE</name>
<comment type="subcellular location">
    <subcellularLocation>
        <location evidence="1">Nucleus</location>
    </subcellularLocation>
</comment>
<dbReference type="Pfam" id="PF09739">
    <property type="entry name" value="MCM_bind"/>
    <property type="match status" value="1"/>
</dbReference>
<dbReference type="Proteomes" id="UP000515135">
    <property type="component" value="Unplaced"/>
</dbReference>
<dbReference type="RefSeq" id="XP_019626034.1">
    <property type="nucleotide sequence ID" value="XM_019770475.1"/>
</dbReference>
<keyword evidence="6" id="KW-1185">Reference proteome</keyword>
<evidence type="ECO:0000256" key="5">
    <source>
        <dbReference type="SAM" id="MobiDB-lite"/>
    </source>
</evidence>
<keyword evidence="4" id="KW-0539">Nucleus</keyword>
<sequence>MPSVEDWLHNPLGIIQGIFDQHGDSDLPQKVGEYFQNRLEGKDALAWVPSLNDTPLHHLKPNSLVKFRCMVQDMFDPEFYLGVYEVTDTKLGAKSLRSGRYKDIAECLPHQEIDLDSPQNVTLDRQTLYCVPVPGENSWVKQGFTNSSQARVVPSTSYQPVRNKRGLEEEEDQTPQPNNNAPSTEGPNCSTEVSDTPEAENTEAKRTRTEDEAGALPSPIPDLNFPLPGETGPACLVKVYQSSDSLKLNDVVEFVGVLSIDPALATFNSGTGETGTSAYEDGGDMMDVEEQAAHSPPPSLVPRLHAILVQKLVHTNPGLPVDLTTPAAVSGVSALMSEVTQIRQQLCSLLTEALLGDSLAAEYLLLHLISSVYGRRDVVALGKFSLNISGCPRETSYPQLLYRLLQDLTTKSHFLPLTLANMNSLRITPKKDYTANRLLSGVLQLSERTLLVLDETQLEPGQLQTTGVMNVQALGTAVQWQKVDYDFDFHKTEFPCNLRMLLLSEGRSLIQTDCQVPLQPPSPPSQLENMFHRIQASLTGDYLAKVRSYLTVTELMEYTLPEGMQKVIEEDFVKMRSDDPKNMTAEDLHSLLVVARLLALSVGQTTLSQEVWDRAKQLETERKTRVKAQPQPQARS</sequence>
<dbReference type="GO" id="GO:0006261">
    <property type="term" value="P:DNA-templated DNA replication"/>
    <property type="evidence" value="ECO:0007669"/>
    <property type="project" value="TreeGrafter"/>
</dbReference>
<accession>A0A6P4YWC0</accession>
<evidence type="ECO:0000256" key="1">
    <source>
        <dbReference type="ARBA" id="ARBA00004123"/>
    </source>
</evidence>
<dbReference type="GeneID" id="109471190"/>
<dbReference type="PANTHER" id="PTHR13489:SF0">
    <property type="entry name" value="MINI-CHROMOSOME MAINTENANCE COMPLEX-BINDING PROTEIN"/>
    <property type="match status" value="1"/>
</dbReference>